<name>A0A1Y2LK64_EPING</name>
<keyword evidence="2" id="KW-1185">Reference proteome</keyword>
<evidence type="ECO:0000313" key="2">
    <source>
        <dbReference type="Proteomes" id="UP000193240"/>
    </source>
</evidence>
<dbReference type="EMBL" id="KZ107860">
    <property type="protein sequence ID" value="OSS43912.1"/>
    <property type="molecule type" value="Genomic_DNA"/>
</dbReference>
<sequence>MDESKTRFLHKPSQRVREAQLDKAVLWSSYFGLTQVCRLIRSELTPLYKAHTIVHVEPRLLSDYINTFLATPGVSDDQIAGSVIIDVTCSSFPGDSSCIDIKPLLLLLRRAKNLYIGVHDIVANYDVECLSSTHSIQDTLMLLYDIVDMDAFYDYVGKAMTALEIEYDGEKGVEIVFELGHEYWEEWMEVWSKPDHLPDYRIPLDMGDRVVEWGRGCGMELNRPAGSHLTVNYRRGP</sequence>
<protein>
    <submittedName>
        <fullName evidence="1">Uncharacterized protein</fullName>
    </submittedName>
</protein>
<organism evidence="1 2">
    <name type="scientific">Epicoccum nigrum</name>
    <name type="common">Soil fungus</name>
    <name type="synonym">Epicoccum purpurascens</name>
    <dbReference type="NCBI Taxonomy" id="105696"/>
    <lineage>
        <taxon>Eukaryota</taxon>
        <taxon>Fungi</taxon>
        <taxon>Dikarya</taxon>
        <taxon>Ascomycota</taxon>
        <taxon>Pezizomycotina</taxon>
        <taxon>Dothideomycetes</taxon>
        <taxon>Pleosporomycetidae</taxon>
        <taxon>Pleosporales</taxon>
        <taxon>Pleosporineae</taxon>
        <taxon>Didymellaceae</taxon>
        <taxon>Epicoccum</taxon>
    </lineage>
</organism>
<proteinExistence type="predicted"/>
<dbReference type="Proteomes" id="UP000193240">
    <property type="component" value="Unassembled WGS sequence"/>
</dbReference>
<gene>
    <name evidence="1" type="ORF">B5807_11404</name>
</gene>
<dbReference type="InParanoid" id="A0A1Y2LK64"/>
<reference evidence="1 2" key="1">
    <citation type="journal article" date="2017" name="Genome Announc.">
        <title>Genome sequence of the saprophytic ascomycete Epicoccum nigrum ICMP 19927 strain isolated from New Zealand.</title>
        <authorList>
            <person name="Fokin M."/>
            <person name="Fleetwood D."/>
            <person name="Weir B.S."/>
            <person name="Villas-Boas S.G."/>
        </authorList>
    </citation>
    <scope>NUCLEOTIDE SEQUENCE [LARGE SCALE GENOMIC DNA]</scope>
    <source>
        <strain evidence="1 2">ICMP 19927</strain>
    </source>
</reference>
<accession>A0A1Y2LK64</accession>
<evidence type="ECO:0000313" key="1">
    <source>
        <dbReference type="EMBL" id="OSS43912.1"/>
    </source>
</evidence>
<dbReference type="AlphaFoldDB" id="A0A1Y2LK64"/>